<evidence type="ECO:0000259" key="8">
    <source>
        <dbReference type="Pfam" id="PF21144"/>
    </source>
</evidence>
<keyword evidence="2" id="KW-0508">mRNA splicing</keyword>
<dbReference type="PANTHER" id="PTHR10887">
    <property type="entry name" value="DNA2/NAM7 HELICASE FAMILY"/>
    <property type="match status" value="1"/>
</dbReference>
<dbReference type="Pfam" id="PF13087">
    <property type="entry name" value="AAA_12"/>
    <property type="match status" value="1"/>
</dbReference>
<dbReference type="FunFam" id="3.40.50.300:FF:000507">
    <property type="entry name" value="Pre-mRNA-splicing factor"/>
    <property type="match status" value="1"/>
</dbReference>
<keyword evidence="2" id="KW-0507">mRNA processing</keyword>
<dbReference type="InterPro" id="IPR027417">
    <property type="entry name" value="P-loop_NTPase"/>
</dbReference>
<feature type="domain" description="DNA2/NAM7 helicase helicase" evidence="4">
    <location>
        <begin position="824"/>
        <end position="1113"/>
    </location>
</feature>
<feature type="domain" description="RNA helicase aquarius beta-barrel" evidence="7">
    <location>
        <begin position="492"/>
        <end position="662"/>
    </location>
</feature>
<dbReference type="PIRSF" id="PIRSF038901">
    <property type="entry name" value="AQR_cwf11"/>
    <property type="match status" value="1"/>
</dbReference>
<keyword evidence="1" id="KW-0378">Hydrolase</keyword>
<dbReference type="Pfam" id="PF13086">
    <property type="entry name" value="AAA_11"/>
    <property type="match status" value="1"/>
</dbReference>
<evidence type="ECO:0000256" key="3">
    <source>
        <dbReference type="SAM" id="MobiDB-lite"/>
    </source>
</evidence>
<feature type="domain" description="RNA helicase aquarius N-terminal" evidence="6">
    <location>
        <begin position="27"/>
        <end position="413"/>
    </location>
</feature>
<dbReference type="GO" id="GO:0005684">
    <property type="term" value="C:U2-type spliceosomal complex"/>
    <property type="evidence" value="ECO:0007669"/>
    <property type="project" value="UniProtKB-UniRule"/>
</dbReference>
<keyword evidence="10" id="KW-1185">Reference proteome</keyword>
<dbReference type="Pfam" id="PF21143">
    <property type="entry name" value="Aquarius_N_2nd"/>
    <property type="match status" value="1"/>
</dbReference>
<dbReference type="CDD" id="cd17935">
    <property type="entry name" value="EEXXQc_AQR"/>
    <property type="match status" value="1"/>
</dbReference>
<organism evidence="9 10">
    <name type="scientific">Helicocarpus griseus UAMH5409</name>
    <dbReference type="NCBI Taxonomy" id="1447875"/>
    <lineage>
        <taxon>Eukaryota</taxon>
        <taxon>Fungi</taxon>
        <taxon>Dikarya</taxon>
        <taxon>Ascomycota</taxon>
        <taxon>Pezizomycotina</taxon>
        <taxon>Eurotiomycetes</taxon>
        <taxon>Eurotiomycetidae</taxon>
        <taxon>Onygenales</taxon>
        <taxon>Ajellomycetaceae</taxon>
        <taxon>Helicocarpus</taxon>
    </lineage>
</organism>
<dbReference type="InterPro" id="IPR041677">
    <property type="entry name" value="DNA2/NAM7_AAA_11"/>
</dbReference>
<keyword evidence="1" id="KW-0547">Nucleotide-binding</keyword>
<protein>
    <recommendedName>
        <fullName evidence="2">Pre-mRNA-splicing factor</fullName>
    </recommendedName>
</protein>
<evidence type="ECO:0000259" key="6">
    <source>
        <dbReference type="Pfam" id="PF16399"/>
    </source>
</evidence>
<dbReference type="InterPro" id="IPR032174">
    <property type="entry name" value="Aquarius_N"/>
</dbReference>
<feature type="domain" description="RNA helicase aquarius insertion" evidence="8">
    <location>
        <begin position="710"/>
        <end position="803"/>
    </location>
</feature>
<name>A0A2B7XX21_9EURO</name>
<dbReference type="Proteomes" id="UP000223968">
    <property type="component" value="Unassembled WGS sequence"/>
</dbReference>
<comment type="similarity">
    <text evidence="2">Belongs to the CWF11 family.</text>
</comment>
<dbReference type="GO" id="GO:0004386">
    <property type="term" value="F:helicase activity"/>
    <property type="evidence" value="ECO:0007669"/>
    <property type="project" value="InterPro"/>
</dbReference>
<evidence type="ECO:0000259" key="7">
    <source>
        <dbReference type="Pfam" id="PF21143"/>
    </source>
</evidence>
<dbReference type="GO" id="GO:0003729">
    <property type="term" value="F:mRNA binding"/>
    <property type="evidence" value="ECO:0007669"/>
    <property type="project" value="TreeGrafter"/>
</dbReference>
<dbReference type="InterPro" id="IPR048967">
    <property type="entry name" value="Aquarius_insert"/>
</dbReference>
<keyword evidence="1" id="KW-0067">ATP-binding</keyword>
<evidence type="ECO:0000259" key="4">
    <source>
        <dbReference type="Pfam" id="PF13086"/>
    </source>
</evidence>
<comment type="subcellular location">
    <subcellularLocation>
        <location evidence="2">Nucleus</location>
    </subcellularLocation>
</comment>
<feature type="region of interest" description="Disordered" evidence="3">
    <location>
        <begin position="757"/>
        <end position="807"/>
    </location>
</feature>
<evidence type="ECO:0000313" key="10">
    <source>
        <dbReference type="Proteomes" id="UP000223968"/>
    </source>
</evidence>
<dbReference type="Pfam" id="PF16399">
    <property type="entry name" value="Aquarius_N_1st"/>
    <property type="match status" value="1"/>
</dbReference>
<evidence type="ECO:0000313" key="9">
    <source>
        <dbReference type="EMBL" id="PGH13570.1"/>
    </source>
</evidence>
<dbReference type="SUPFAM" id="SSF52540">
    <property type="entry name" value="P-loop containing nucleoside triphosphate hydrolases"/>
    <property type="match status" value="1"/>
</dbReference>
<dbReference type="Gene3D" id="3.40.50.300">
    <property type="entry name" value="P-loop containing nucleotide triphosphate hydrolases"/>
    <property type="match status" value="3"/>
</dbReference>
<keyword evidence="2" id="KW-0539">Nucleus</keyword>
<comment type="caution">
    <text evidence="9">The sequence shown here is derived from an EMBL/GenBank/DDBJ whole genome shotgun (WGS) entry which is preliminary data.</text>
</comment>
<dbReference type="CDD" id="cd18808">
    <property type="entry name" value="SF1_C_Upf1"/>
    <property type="match status" value="1"/>
</dbReference>
<keyword evidence="1" id="KW-0347">Helicase</keyword>
<comment type="function">
    <text evidence="2">Involved in mRNA splicing where it associates with cdc5 and the other cwf proteins as part of the spliceosome.</text>
</comment>
<dbReference type="GO" id="GO:0045292">
    <property type="term" value="P:mRNA cis splicing, via spliceosome"/>
    <property type="evidence" value="ECO:0007669"/>
    <property type="project" value="UniProtKB-UniRule"/>
</dbReference>
<feature type="compositionally biased region" description="Acidic residues" evidence="3">
    <location>
        <begin position="1395"/>
        <end position="1414"/>
    </location>
</feature>
<gene>
    <name evidence="9" type="ORF">AJ79_03563</name>
</gene>
<sequence>MGLQMRPAMAQSFDLRPTVNDFQEDNRWVTLARSHWLKLSKAPKAKPEVIKNDIWDGLVSEKFALRSLLILENLHVLEKFLWPTYSEDSSNYHVLLIAVIAGIKHREHLPIWEHFTDRPVDFSNLFRRILAMNLDTTLPTKSKIYLLSFVISAFQSLENALIRKECAPLVTISIWHNLHSEASRNKLLEQTDVLKRGWKMAGKRYEKADDAGKAKLRFERSWLYSMLLDFIQRLNMPDGDADSDNARYCERFMEFLVDLDSQLPTRRYFNSILKDLNILAVVRMSKLYNEEPNALFRDFYTLLKHFIHFAVDDQTGQHRSPQDVYVVHCAELAHLQRTAIKHFKDKLTILALSNYGSIEQRPELESHLSALTDEELETLCSYLGFRTAYPKQTNIVSNRDLILEIILSAFERRRSFQESASQLTIVPTEYSLYDPGLIRNESYDGSRPLAIPKLNLQYLSLGDFLWRSFLLYRSESFFEIRKDLEAVVKRLQPRLQRNTGTVSFEGFSKMAIPIAKPAVIEVGPAKVGSTNPACVRAEIGLDVSRLGENVRREWESLRPDDVVFLLALQPKKSVKQVFSNDRDPKDEVSLLHVRTAEVVQVLDENGRFLREPQRDETNGYRPRPRSRRLLVNLDAPSYKADIEGLAKGKADVYTSINVVVRRKARENNFKSILETMQSLTVADTNLPSWIQEVFLGYGDPAGARYTELSNKVKSVDFRDTFLNWEHLIESFPGRTIEPADNAASSFGPPYVLEMFEDNPKAPTLNPSKKRRRDQAEVTEAPAPQKSIRVSSYKPPNPGPYPVDSPKLNSIRFTPAQVEAIVSGTQPGLTIIVGPPGTGKTDVATQIISNIYHNFPSERTLLIAHSNQALNQLFQKIMALDIDQRHLLRLGRGEEELDTDASYSKYGRVDTFLENRTSYLAEVDRLAASLGIQGAHGNSCETAGYFNTVYIKPAWTKFWDIVQSEDCPRETIIEVFPFHSFFSNTPKPLFDPNASKETLLDVVSGCQRHMDKLFSELEDIRPFEILRLQRDKANYLLVKEARIIAMTSTHAAMRRKEIASLGFHYDNVVMEEAAQITEIESFIPCALQNTKQGELPLKRAVLCGDHLQNSPIVQNMAFRQYANFEQTMFLRLVRLGVPTINLDQQGRSRPSIAELFKWRYERLGNLPAVVENEEFKRANPGFQFDYQFINVPDYQGVGEREPSAHFIQNLGEAEYTVAIYQYMRLLGYPKSKISILTTYAGQKALIKDVLNHRCAKNSLFGLPKIVTTVDKYQGEQNDYVLLSLTRTRTVGYLRDVRRLTVALSRARLGLYILGRREVFEPCFELKPAFDILFRRPDKLMLVPGELFPSTRSIDEDVKGTPMEGIEHLGQYVFEMTQAKIKALSEEDKATTTVPADADEVMATIDEEAEEDEEDRDVQPESILD</sequence>
<dbReference type="InterPro" id="IPR048966">
    <property type="entry name" value="Aquarius_b-barrel"/>
</dbReference>
<accession>A0A2B7XX21</accession>
<evidence type="ECO:0000259" key="5">
    <source>
        <dbReference type="Pfam" id="PF13087"/>
    </source>
</evidence>
<dbReference type="InterPro" id="IPR047187">
    <property type="entry name" value="SF1_C_Upf1"/>
</dbReference>
<feature type="region of interest" description="Disordered" evidence="3">
    <location>
        <begin position="1385"/>
        <end position="1423"/>
    </location>
</feature>
<feature type="domain" description="DNA2/NAM7 helicase-like C-terminal" evidence="5">
    <location>
        <begin position="1124"/>
        <end position="1315"/>
    </location>
</feature>
<reference evidence="9 10" key="1">
    <citation type="submission" date="2017-10" db="EMBL/GenBank/DDBJ databases">
        <title>Comparative genomics in systemic dimorphic fungi from Ajellomycetaceae.</title>
        <authorList>
            <person name="Munoz J.F."/>
            <person name="Mcewen J.G."/>
            <person name="Clay O.K."/>
            <person name="Cuomo C.A."/>
        </authorList>
    </citation>
    <scope>NUCLEOTIDE SEQUENCE [LARGE SCALE GENOMIC DNA]</scope>
    <source>
        <strain evidence="9 10">UAMH5409</strain>
    </source>
</reference>
<dbReference type="InterPro" id="IPR045055">
    <property type="entry name" value="DNA2/NAM7-like"/>
</dbReference>
<dbReference type="GO" id="GO:0071013">
    <property type="term" value="C:catalytic step 2 spliceosome"/>
    <property type="evidence" value="ECO:0007669"/>
    <property type="project" value="TreeGrafter"/>
</dbReference>
<dbReference type="InterPro" id="IPR041679">
    <property type="entry name" value="DNA2/NAM7-like_C"/>
</dbReference>
<dbReference type="InterPro" id="IPR026300">
    <property type="entry name" value="CWF11_fam"/>
</dbReference>
<dbReference type="STRING" id="1447875.A0A2B7XX21"/>
<dbReference type="OrthoDB" id="1879at2759"/>
<evidence type="ECO:0000256" key="2">
    <source>
        <dbReference type="PIRNR" id="PIRNR038901"/>
    </source>
</evidence>
<proteinExistence type="inferred from homology"/>
<dbReference type="PANTHER" id="PTHR10887:SF5">
    <property type="entry name" value="RNA HELICASE AQUARIUS"/>
    <property type="match status" value="1"/>
</dbReference>
<dbReference type="Pfam" id="PF21144">
    <property type="entry name" value="Aquarius_N_3rd"/>
    <property type="match status" value="1"/>
</dbReference>
<comment type="subunit">
    <text evidence="2">Belongs to the 40S cdc5-associated complex (or cwf complex), a spliceosome sub-complex reminiscent of a late-stage spliceosome.</text>
</comment>
<dbReference type="EMBL" id="PDNB01000044">
    <property type="protein sequence ID" value="PGH13570.1"/>
    <property type="molecule type" value="Genomic_DNA"/>
</dbReference>
<evidence type="ECO:0000256" key="1">
    <source>
        <dbReference type="ARBA" id="ARBA00022806"/>
    </source>
</evidence>